<evidence type="ECO:0000313" key="2">
    <source>
        <dbReference type="Proteomes" id="UP000649617"/>
    </source>
</evidence>
<reference evidence="1" key="1">
    <citation type="submission" date="2021-02" db="EMBL/GenBank/DDBJ databases">
        <authorList>
            <person name="Dougan E. K."/>
            <person name="Rhodes N."/>
            <person name="Thang M."/>
            <person name="Chan C."/>
        </authorList>
    </citation>
    <scope>NUCLEOTIDE SEQUENCE</scope>
</reference>
<comment type="caution">
    <text evidence="1">The sequence shown here is derived from an EMBL/GenBank/DDBJ whole genome shotgun (WGS) entry which is preliminary data.</text>
</comment>
<proteinExistence type="predicted"/>
<evidence type="ECO:0008006" key="3">
    <source>
        <dbReference type="Google" id="ProtNLM"/>
    </source>
</evidence>
<evidence type="ECO:0000313" key="1">
    <source>
        <dbReference type="EMBL" id="CAE7306215.1"/>
    </source>
</evidence>
<name>A0A812N797_SYMPI</name>
<gene>
    <name evidence="1" type="ORF">SPIL2461_LOCUS6924</name>
</gene>
<dbReference type="InterPro" id="IPR011990">
    <property type="entry name" value="TPR-like_helical_dom_sf"/>
</dbReference>
<organism evidence="1 2">
    <name type="scientific">Symbiodinium pilosum</name>
    <name type="common">Dinoflagellate</name>
    <dbReference type="NCBI Taxonomy" id="2952"/>
    <lineage>
        <taxon>Eukaryota</taxon>
        <taxon>Sar</taxon>
        <taxon>Alveolata</taxon>
        <taxon>Dinophyceae</taxon>
        <taxon>Suessiales</taxon>
        <taxon>Symbiodiniaceae</taxon>
        <taxon>Symbiodinium</taxon>
    </lineage>
</organism>
<accession>A0A812N797</accession>
<dbReference type="EMBL" id="CAJNIZ010010791">
    <property type="protein sequence ID" value="CAE7306215.1"/>
    <property type="molecule type" value="Genomic_DNA"/>
</dbReference>
<dbReference type="Gene3D" id="1.25.40.10">
    <property type="entry name" value="Tetratricopeptide repeat domain"/>
    <property type="match status" value="1"/>
</dbReference>
<dbReference type="Proteomes" id="UP000649617">
    <property type="component" value="Unassembled WGS sequence"/>
</dbReference>
<protein>
    <recommendedName>
        <fullName evidence="3">Coatomer subunit epsilon</fullName>
    </recommendedName>
</protein>
<dbReference type="OrthoDB" id="431742at2759"/>
<dbReference type="SUPFAM" id="SSF48452">
    <property type="entry name" value="TPR-like"/>
    <property type="match status" value="1"/>
</dbReference>
<keyword evidence="2" id="KW-1185">Reference proteome</keyword>
<feature type="non-terminal residue" evidence="1">
    <location>
        <position position="1"/>
    </location>
</feature>
<dbReference type="AlphaFoldDB" id="A0A812N797"/>
<sequence length="132" mass="14576">GGETAMLLILSQLHLETSRPEKAFQVAQEIASMDVSLHETAIAQETVYEAFLQQGDLEEAMKTAQELVSLCNDKNDKKREAIARLMVANIHYTQKDFTQAVMVAREAQALLHDIAAHADEASAVRIVAEALR</sequence>